<sequence>MRPIVHISGLALAVIAHTGETRAADDLRGLPVLGQERELFLEETTALRGSIGVRTWISRSELRQKLKSGAGATLADYDFTQSDSASAEVFFTLQDDDSGAFLKGAAALGVLTGGDFREVDYDSFTSQSI</sequence>
<dbReference type="EMBL" id="WUMV01000006">
    <property type="protein sequence ID" value="MXN65765.1"/>
    <property type="molecule type" value="Genomic_DNA"/>
</dbReference>
<keyword evidence="2" id="KW-1185">Reference proteome</keyword>
<comment type="caution">
    <text evidence="1">The sequence shown here is derived from an EMBL/GenBank/DDBJ whole genome shotgun (WGS) entry which is preliminary data.</text>
</comment>
<proteinExistence type="predicted"/>
<dbReference type="RefSeq" id="WP_160776021.1">
    <property type="nucleotide sequence ID" value="NZ_WUMV01000006.1"/>
</dbReference>
<reference evidence="1 2" key="1">
    <citation type="submission" date="2019-12" db="EMBL/GenBank/DDBJ databases">
        <authorList>
            <person name="Li M."/>
        </authorList>
    </citation>
    <scope>NUCLEOTIDE SEQUENCE [LARGE SCALE GENOMIC DNA]</scope>
    <source>
        <strain evidence="1 2">GBMRC 2046</strain>
    </source>
</reference>
<gene>
    <name evidence="1" type="ORF">GR183_12690</name>
</gene>
<protein>
    <submittedName>
        <fullName evidence="1">Uncharacterized protein</fullName>
    </submittedName>
</protein>
<evidence type="ECO:0000313" key="1">
    <source>
        <dbReference type="EMBL" id="MXN65765.1"/>
    </source>
</evidence>
<organism evidence="1 2">
    <name type="scientific">Stappia sediminis</name>
    <dbReference type="NCBI Taxonomy" id="2692190"/>
    <lineage>
        <taxon>Bacteria</taxon>
        <taxon>Pseudomonadati</taxon>
        <taxon>Pseudomonadota</taxon>
        <taxon>Alphaproteobacteria</taxon>
        <taxon>Hyphomicrobiales</taxon>
        <taxon>Stappiaceae</taxon>
        <taxon>Stappia</taxon>
    </lineage>
</organism>
<dbReference type="Proteomes" id="UP000433101">
    <property type="component" value="Unassembled WGS sequence"/>
</dbReference>
<dbReference type="AlphaFoldDB" id="A0A7X3LV95"/>
<evidence type="ECO:0000313" key="2">
    <source>
        <dbReference type="Proteomes" id="UP000433101"/>
    </source>
</evidence>
<name>A0A7X3LV95_9HYPH</name>
<accession>A0A7X3LV95</accession>